<comment type="caution">
    <text evidence="1">The sequence shown here is derived from an EMBL/GenBank/DDBJ whole genome shotgun (WGS) entry which is preliminary data.</text>
</comment>
<dbReference type="AlphaFoldDB" id="A0A2P6SL45"/>
<dbReference type="Proteomes" id="UP000238479">
    <property type="component" value="Chromosome 1"/>
</dbReference>
<gene>
    <name evidence="1" type="ORF">RchiOBHm_Chr1g0369811</name>
</gene>
<dbReference type="Gramene" id="PRQ59404">
    <property type="protein sequence ID" value="PRQ59404"/>
    <property type="gene ID" value="RchiOBHm_Chr1g0369811"/>
</dbReference>
<organism evidence="1 2">
    <name type="scientific">Rosa chinensis</name>
    <name type="common">China rose</name>
    <dbReference type="NCBI Taxonomy" id="74649"/>
    <lineage>
        <taxon>Eukaryota</taxon>
        <taxon>Viridiplantae</taxon>
        <taxon>Streptophyta</taxon>
        <taxon>Embryophyta</taxon>
        <taxon>Tracheophyta</taxon>
        <taxon>Spermatophyta</taxon>
        <taxon>Magnoliopsida</taxon>
        <taxon>eudicotyledons</taxon>
        <taxon>Gunneridae</taxon>
        <taxon>Pentapetalae</taxon>
        <taxon>rosids</taxon>
        <taxon>fabids</taxon>
        <taxon>Rosales</taxon>
        <taxon>Rosaceae</taxon>
        <taxon>Rosoideae</taxon>
        <taxon>Rosoideae incertae sedis</taxon>
        <taxon>Rosa</taxon>
    </lineage>
</organism>
<name>A0A2P6SL45_ROSCH</name>
<sequence length="67" mass="7565">MEEMVISTTIGMDGISLASKEATVKESSVIIFLVDGQGEIIILIEELGKNCWHKFRVDTSPRRLWNK</sequence>
<evidence type="ECO:0000313" key="1">
    <source>
        <dbReference type="EMBL" id="PRQ59404.1"/>
    </source>
</evidence>
<proteinExistence type="predicted"/>
<reference evidence="1 2" key="1">
    <citation type="journal article" date="2018" name="Nat. Genet.">
        <title>The Rosa genome provides new insights in the design of modern roses.</title>
        <authorList>
            <person name="Bendahmane M."/>
        </authorList>
    </citation>
    <scope>NUCLEOTIDE SEQUENCE [LARGE SCALE GENOMIC DNA]</scope>
    <source>
        <strain evidence="2">cv. Old Blush</strain>
    </source>
</reference>
<accession>A0A2P6SL45</accession>
<dbReference type="EMBL" id="PDCK01000039">
    <property type="protein sequence ID" value="PRQ59404.1"/>
    <property type="molecule type" value="Genomic_DNA"/>
</dbReference>
<evidence type="ECO:0000313" key="2">
    <source>
        <dbReference type="Proteomes" id="UP000238479"/>
    </source>
</evidence>
<protein>
    <submittedName>
        <fullName evidence="1">Uncharacterized protein</fullName>
    </submittedName>
</protein>
<keyword evidence="2" id="KW-1185">Reference proteome</keyword>